<dbReference type="Proteomes" id="UP000232883">
    <property type="component" value="Chromosome"/>
</dbReference>
<dbReference type="RefSeq" id="WP_100991849.1">
    <property type="nucleotide sequence ID" value="NZ_CP025096.1"/>
</dbReference>
<keyword evidence="5" id="KW-0378">Hydrolase</keyword>
<dbReference type="PANTHER" id="PTHR34139:SF1">
    <property type="entry name" value="RNASE MJ1380-RELATED"/>
    <property type="match status" value="1"/>
</dbReference>
<evidence type="ECO:0000256" key="5">
    <source>
        <dbReference type="ARBA" id="ARBA00022801"/>
    </source>
</evidence>
<evidence type="ECO:0000313" key="6">
    <source>
        <dbReference type="EMBL" id="AUD05286.1"/>
    </source>
</evidence>
<evidence type="ECO:0000256" key="1">
    <source>
        <dbReference type="ARBA" id="ARBA00022553"/>
    </source>
</evidence>
<organism evidence="6 7">
    <name type="scientific">Spirosoma pollinicola</name>
    <dbReference type="NCBI Taxonomy" id="2057025"/>
    <lineage>
        <taxon>Bacteria</taxon>
        <taxon>Pseudomonadati</taxon>
        <taxon>Bacteroidota</taxon>
        <taxon>Cytophagia</taxon>
        <taxon>Cytophagales</taxon>
        <taxon>Cytophagaceae</taxon>
        <taxon>Spirosoma</taxon>
    </lineage>
</organism>
<protein>
    <recommendedName>
        <fullName evidence="8">DUF86 domain-containing protein</fullName>
    </recommendedName>
</protein>
<keyword evidence="3" id="KW-0540">Nuclease</keyword>
<evidence type="ECO:0000256" key="2">
    <source>
        <dbReference type="ARBA" id="ARBA00022649"/>
    </source>
</evidence>
<evidence type="ECO:0000256" key="3">
    <source>
        <dbReference type="ARBA" id="ARBA00022722"/>
    </source>
</evidence>
<dbReference type="PANTHER" id="PTHR34139">
    <property type="entry name" value="UPF0331 PROTEIN MJ0127"/>
    <property type="match status" value="1"/>
</dbReference>
<keyword evidence="4" id="KW-0547">Nucleotide-binding</keyword>
<dbReference type="InterPro" id="IPR008201">
    <property type="entry name" value="HepT-like"/>
</dbReference>
<keyword evidence="2" id="KW-1277">Toxin-antitoxin system</keyword>
<evidence type="ECO:0000256" key="4">
    <source>
        <dbReference type="ARBA" id="ARBA00022741"/>
    </source>
</evidence>
<reference evidence="6 7" key="1">
    <citation type="submission" date="2017-11" db="EMBL/GenBank/DDBJ databases">
        <title>Taxonomic description and genome sequences of Spirosoma HA7 sp. nov., isolated from pollen microhabitat of Corylus avellana.</title>
        <authorList>
            <person name="Ambika Manirajan B."/>
            <person name="Suarez C."/>
            <person name="Ratering S."/>
            <person name="Geissler-Plaum R."/>
            <person name="Cardinale M."/>
            <person name="Sylvia S."/>
        </authorList>
    </citation>
    <scope>NUCLEOTIDE SEQUENCE [LARGE SCALE GENOMIC DNA]</scope>
    <source>
        <strain evidence="6 7">HA7</strain>
    </source>
</reference>
<accession>A0A2K8Z5W9</accession>
<evidence type="ECO:0000313" key="7">
    <source>
        <dbReference type="Proteomes" id="UP000232883"/>
    </source>
</evidence>
<proteinExistence type="predicted"/>
<gene>
    <name evidence="6" type="ORF">CWM47_27630</name>
</gene>
<sequence length="144" mass="16953">MYNRRNFIHLCTILECIEKITIYSCSFNNADDFFAADDQVYYNASWALLLVIGEDSKKLAKELKNDYPAVPWRLLSGTRNFLAHEYRALNQQLIFDIIRQNLPSLKNTVISMFHKVDYSSEVLEAALSSDYYRHIQYLREKLND</sequence>
<dbReference type="AlphaFoldDB" id="A0A2K8Z5W9"/>
<keyword evidence="1" id="KW-0597">Phosphoprotein</keyword>
<dbReference type="GO" id="GO:0000166">
    <property type="term" value="F:nucleotide binding"/>
    <property type="evidence" value="ECO:0007669"/>
    <property type="project" value="UniProtKB-KW"/>
</dbReference>
<dbReference type="Pfam" id="PF01934">
    <property type="entry name" value="HepT-like"/>
    <property type="match status" value="1"/>
</dbReference>
<dbReference type="OrthoDB" id="955324at2"/>
<evidence type="ECO:0008006" key="8">
    <source>
        <dbReference type="Google" id="ProtNLM"/>
    </source>
</evidence>
<name>A0A2K8Z5W9_9BACT</name>
<dbReference type="GO" id="GO:0004540">
    <property type="term" value="F:RNA nuclease activity"/>
    <property type="evidence" value="ECO:0007669"/>
    <property type="project" value="InterPro"/>
</dbReference>
<keyword evidence="7" id="KW-1185">Reference proteome</keyword>
<dbReference type="GO" id="GO:0016787">
    <property type="term" value="F:hydrolase activity"/>
    <property type="evidence" value="ECO:0007669"/>
    <property type="project" value="UniProtKB-KW"/>
</dbReference>
<dbReference type="EMBL" id="CP025096">
    <property type="protein sequence ID" value="AUD05286.1"/>
    <property type="molecule type" value="Genomic_DNA"/>
</dbReference>
<dbReference type="GO" id="GO:0110001">
    <property type="term" value="C:toxin-antitoxin complex"/>
    <property type="evidence" value="ECO:0007669"/>
    <property type="project" value="InterPro"/>
</dbReference>
<dbReference type="KEGG" id="spir:CWM47_27630"/>
<dbReference type="InterPro" id="IPR051813">
    <property type="entry name" value="HepT_RNase_toxin"/>
</dbReference>